<keyword evidence="15" id="KW-0472">Membrane</keyword>
<evidence type="ECO:0000256" key="9">
    <source>
        <dbReference type="ARBA" id="ARBA00022741"/>
    </source>
</evidence>
<dbReference type="InterPro" id="IPR018209">
    <property type="entry name" value="Pyrv_Knase_AS"/>
</dbReference>
<evidence type="ECO:0000313" key="21">
    <source>
        <dbReference type="EMBL" id="SSX30168.1"/>
    </source>
</evidence>
<dbReference type="GO" id="GO:0030955">
    <property type="term" value="F:potassium ion binding"/>
    <property type="evidence" value="ECO:0007669"/>
    <property type="project" value="InterPro"/>
</dbReference>
<dbReference type="SUPFAM" id="SSF51621">
    <property type="entry name" value="Phosphoenolpyruvate/pyruvate domain"/>
    <property type="match status" value="1"/>
</dbReference>
<dbReference type="Gene3D" id="2.40.33.10">
    <property type="entry name" value="PK beta-barrel domain-like"/>
    <property type="match status" value="1"/>
</dbReference>
<dbReference type="InterPro" id="IPR011037">
    <property type="entry name" value="Pyrv_Knase-like_insert_dom_sf"/>
</dbReference>
<keyword evidence="8" id="KW-0479">Metal-binding</keyword>
<dbReference type="GO" id="GO:0005524">
    <property type="term" value="F:ATP binding"/>
    <property type="evidence" value="ECO:0007669"/>
    <property type="project" value="UniProtKB-KW"/>
</dbReference>
<dbReference type="PROSITE" id="PS00110">
    <property type="entry name" value="PYRUVATE_KINASE"/>
    <property type="match status" value="1"/>
</dbReference>
<dbReference type="PRINTS" id="PR01050">
    <property type="entry name" value="PYRUVTKNASE"/>
</dbReference>
<dbReference type="Gene3D" id="3.40.1380.20">
    <property type="entry name" value="Pyruvate kinase, C-terminal domain"/>
    <property type="match status" value="1"/>
</dbReference>
<dbReference type="FunFam" id="2.40.33.10:FF:000023">
    <property type="entry name" value="Pyruvate kinase PKM"/>
    <property type="match status" value="1"/>
</dbReference>
<accession>A0A336MW46</accession>
<keyword evidence="11" id="KW-0378">Hydrolase</keyword>
<evidence type="ECO:0000259" key="20">
    <source>
        <dbReference type="PROSITE" id="PS50275"/>
    </source>
</evidence>
<dbReference type="GO" id="GO:0000287">
    <property type="term" value="F:magnesium ion binding"/>
    <property type="evidence" value="ECO:0007669"/>
    <property type="project" value="InterPro"/>
</dbReference>
<dbReference type="InterPro" id="IPR015793">
    <property type="entry name" value="Pyrv_Knase_brl"/>
</dbReference>
<reference evidence="21" key="1">
    <citation type="submission" date="2018-07" db="EMBL/GenBank/DDBJ databases">
        <authorList>
            <person name="Quirk P.G."/>
            <person name="Krulwich T.A."/>
        </authorList>
    </citation>
    <scope>NUCLEOTIDE SEQUENCE</scope>
</reference>
<dbReference type="GO" id="GO:0004743">
    <property type="term" value="F:pyruvate kinase activity"/>
    <property type="evidence" value="ECO:0007669"/>
    <property type="project" value="UniProtKB-EC"/>
</dbReference>
<evidence type="ECO:0000256" key="1">
    <source>
        <dbReference type="ARBA" id="ARBA00001946"/>
    </source>
</evidence>
<dbReference type="Pfam" id="PF02383">
    <property type="entry name" value="Syja_N"/>
    <property type="match status" value="1"/>
</dbReference>
<dbReference type="PANTHER" id="PTHR45738">
    <property type="entry name" value="POLYPHOSPHOINOSITIDE PHOSPHATASE"/>
    <property type="match status" value="1"/>
</dbReference>
<dbReference type="GO" id="GO:0046856">
    <property type="term" value="P:phosphatidylinositol dephosphorylation"/>
    <property type="evidence" value="ECO:0007669"/>
    <property type="project" value="InterPro"/>
</dbReference>
<evidence type="ECO:0000256" key="4">
    <source>
        <dbReference type="ARBA" id="ARBA00004997"/>
    </source>
</evidence>
<dbReference type="Pfam" id="PF00224">
    <property type="entry name" value="PK"/>
    <property type="match status" value="1"/>
</dbReference>
<dbReference type="NCBIfam" id="NF004491">
    <property type="entry name" value="PRK05826.1"/>
    <property type="match status" value="1"/>
</dbReference>
<evidence type="ECO:0000256" key="13">
    <source>
        <dbReference type="ARBA" id="ARBA00022842"/>
    </source>
</evidence>
<dbReference type="InterPro" id="IPR015813">
    <property type="entry name" value="Pyrv/PenolPyrv_kinase-like_dom"/>
</dbReference>
<comment type="pathway">
    <text evidence="4 18">Carbohydrate degradation; glycolysis; pyruvate from D-glyceraldehyde 3-phosphate: step 5/5.</text>
</comment>
<dbReference type="InterPro" id="IPR002013">
    <property type="entry name" value="SAC_dom"/>
</dbReference>
<dbReference type="VEuPathDB" id="VectorBase:CSON002155"/>
<feature type="domain" description="SAC" evidence="20">
    <location>
        <begin position="659"/>
        <end position="1019"/>
    </location>
</feature>
<evidence type="ECO:0000256" key="12">
    <source>
        <dbReference type="ARBA" id="ARBA00022840"/>
    </source>
</evidence>
<dbReference type="Pfam" id="PF02887">
    <property type="entry name" value="PK_C"/>
    <property type="match status" value="1"/>
</dbReference>
<evidence type="ECO:0000256" key="5">
    <source>
        <dbReference type="ARBA" id="ARBA00008663"/>
    </source>
</evidence>
<dbReference type="UniPathway" id="UPA00109">
    <property type="reaction ID" value="UER00188"/>
</dbReference>
<keyword evidence="12" id="KW-0067">ATP-binding</keyword>
<evidence type="ECO:0000256" key="14">
    <source>
        <dbReference type="ARBA" id="ARBA00022958"/>
    </source>
</evidence>
<comment type="cofactor">
    <cofactor evidence="1">
        <name>Mg(2+)</name>
        <dbReference type="ChEBI" id="CHEBI:18420"/>
    </cofactor>
</comment>
<dbReference type="PANTHER" id="PTHR45738:SF5">
    <property type="entry name" value="POLYPHOSPHOINOSITIDE PHOSPHATASE"/>
    <property type="match status" value="1"/>
</dbReference>
<evidence type="ECO:0000256" key="16">
    <source>
        <dbReference type="ARBA" id="ARBA00023152"/>
    </source>
</evidence>
<keyword evidence="9" id="KW-0547">Nucleotide-binding</keyword>
<comment type="similarity">
    <text evidence="5 18">Belongs to the pyruvate kinase family.</text>
</comment>
<dbReference type="InterPro" id="IPR015806">
    <property type="entry name" value="Pyrv_Knase_insert_dom_sf"/>
</dbReference>
<dbReference type="FunFam" id="3.40.1380.20:FF:000001">
    <property type="entry name" value="Pyruvate kinase"/>
    <property type="match status" value="1"/>
</dbReference>
<dbReference type="Gene3D" id="3.20.20.60">
    <property type="entry name" value="Phosphoenolpyruvate-binding domains"/>
    <property type="match status" value="1"/>
</dbReference>
<keyword evidence="14" id="KW-0630">Potassium</keyword>
<dbReference type="NCBIfam" id="TIGR01064">
    <property type="entry name" value="pyruv_kin"/>
    <property type="match status" value="1"/>
</dbReference>
<evidence type="ECO:0000256" key="7">
    <source>
        <dbReference type="ARBA" id="ARBA00022679"/>
    </source>
</evidence>
<dbReference type="EMBL" id="UFQT01001354">
    <property type="protein sequence ID" value="SSX30168.1"/>
    <property type="molecule type" value="Genomic_DNA"/>
</dbReference>
<gene>
    <name evidence="21" type="primary">CSON002155</name>
</gene>
<evidence type="ECO:0000256" key="18">
    <source>
        <dbReference type="RuleBase" id="RU000504"/>
    </source>
</evidence>
<keyword evidence="17" id="KW-0670">Pyruvate</keyword>
<dbReference type="InterPro" id="IPR036918">
    <property type="entry name" value="Pyrv_Knase_C_sf"/>
</dbReference>
<comment type="catalytic activity">
    <reaction evidence="18">
        <text>pyruvate + ATP = phosphoenolpyruvate + ADP + H(+)</text>
        <dbReference type="Rhea" id="RHEA:18157"/>
        <dbReference type="ChEBI" id="CHEBI:15361"/>
        <dbReference type="ChEBI" id="CHEBI:15378"/>
        <dbReference type="ChEBI" id="CHEBI:30616"/>
        <dbReference type="ChEBI" id="CHEBI:58702"/>
        <dbReference type="ChEBI" id="CHEBI:456216"/>
        <dbReference type="EC" id="2.7.1.40"/>
    </reaction>
</comment>
<dbReference type="GO" id="GO:0043813">
    <property type="term" value="F:phosphatidylinositol-3,5-bisphosphate 5-phosphatase activity"/>
    <property type="evidence" value="ECO:0007669"/>
    <property type="project" value="InterPro"/>
</dbReference>
<dbReference type="FunFam" id="3.20.20.60:FF:000025">
    <property type="entry name" value="Pyruvate kinase"/>
    <property type="match status" value="1"/>
</dbReference>
<organism evidence="21">
    <name type="scientific">Culicoides sonorensis</name>
    <name type="common">Biting midge</name>
    <dbReference type="NCBI Taxonomy" id="179676"/>
    <lineage>
        <taxon>Eukaryota</taxon>
        <taxon>Metazoa</taxon>
        <taxon>Ecdysozoa</taxon>
        <taxon>Arthropoda</taxon>
        <taxon>Hexapoda</taxon>
        <taxon>Insecta</taxon>
        <taxon>Pterygota</taxon>
        <taxon>Neoptera</taxon>
        <taxon>Endopterygota</taxon>
        <taxon>Diptera</taxon>
        <taxon>Nematocera</taxon>
        <taxon>Chironomoidea</taxon>
        <taxon>Ceratopogonidae</taxon>
        <taxon>Ceratopogoninae</taxon>
        <taxon>Culicoides</taxon>
        <taxon>Monoculicoides</taxon>
    </lineage>
</organism>
<dbReference type="SUPFAM" id="SSF52935">
    <property type="entry name" value="PK C-terminal domain-like"/>
    <property type="match status" value="1"/>
</dbReference>
<evidence type="ECO:0000256" key="3">
    <source>
        <dbReference type="ARBA" id="ARBA00004308"/>
    </source>
</evidence>
<evidence type="ECO:0000256" key="11">
    <source>
        <dbReference type="ARBA" id="ARBA00022801"/>
    </source>
</evidence>
<keyword evidence="10 18" id="KW-0418">Kinase</keyword>
<keyword evidence="7 18" id="KW-0808">Transferase</keyword>
<feature type="compositionally biased region" description="Low complexity" evidence="19">
    <location>
        <begin position="1199"/>
        <end position="1211"/>
    </location>
</feature>
<dbReference type="InterPro" id="IPR015795">
    <property type="entry name" value="Pyrv_Knase_C"/>
</dbReference>
<dbReference type="CDD" id="cd00288">
    <property type="entry name" value="Pyruvate_Kinase"/>
    <property type="match status" value="1"/>
</dbReference>
<proteinExistence type="inferred from homology"/>
<dbReference type="GO" id="GO:0016301">
    <property type="term" value="F:kinase activity"/>
    <property type="evidence" value="ECO:0007669"/>
    <property type="project" value="UniProtKB-KW"/>
</dbReference>
<evidence type="ECO:0000256" key="8">
    <source>
        <dbReference type="ARBA" id="ARBA00022723"/>
    </source>
</evidence>
<evidence type="ECO:0000256" key="10">
    <source>
        <dbReference type="ARBA" id="ARBA00022777"/>
    </source>
</evidence>
<dbReference type="InterPro" id="IPR043573">
    <property type="entry name" value="Fig4-like"/>
</dbReference>
<comment type="subcellular location">
    <subcellularLocation>
        <location evidence="3">Endomembrane system</location>
    </subcellularLocation>
</comment>
<dbReference type="NCBIfam" id="NF004978">
    <property type="entry name" value="PRK06354.1"/>
    <property type="match status" value="1"/>
</dbReference>
<evidence type="ECO:0000256" key="17">
    <source>
        <dbReference type="ARBA" id="ARBA00023317"/>
    </source>
</evidence>
<keyword evidence="16 18" id="KW-0324">Glycolysis</keyword>
<dbReference type="SUPFAM" id="SSF50800">
    <property type="entry name" value="PK beta-barrel domain-like"/>
    <property type="match status" value="1"/>
</dbReference>
<evidence type="ECO:0000256" key="6">
    <source>
        <dbReference type="ARBA" id="ARBA00012142"/>
    </source>
</evidence>
<feature type="region of interest" description="Disordered" evidence="19">
    <location>
        <begin position="1184"/>
        <end position="1237"/>
    </location>
</feature>
<keyword evidence="13 18" id="KW-0460">Magnesium</keyword>
<sequence length="1343" mass="151995">MMVWVSDYDKPNSMSGKFGQMKAADANSHLEHMCKLDIESNAPLVRQTGIICTIGPASKSPEMLVKMMKTGMNIARLNFSHGSHEYHAETIVNIRKAVEMYSAELGMDYPLAIALDTKGPEIRTGLLAGSGTAEVELKRGETIKLTTNKDKENDGSKDEIYVDYKNITNVVKPGNRIFVDDGLISLVCESKTADTLVCKIENGGILGSRKGCNLPGVPVDLPAVSEKDKSDLKFGVEQGVDMIFASFIRDAAAIYEIRRILGEEGKNIKIISKIENQQGMQNLDEIIAVTDGIMVARGDLGIEIPPEKVFLAQKAMIARCNKQGKPGICATQMLESMIKKPRATRAEISDVANAVLDGADCTMLSGETAKGDYPLECILTMAMTCKEAEAALWHKDLFRDLVLNTPTPVDATHSTAIAAVEAASKAMASAIIVVTTSGRSAHLVSKYRPRCPIIAVTRFPQTARQCHLYRGILPIIFKEPALDDWLKDVDARVQFGIEFGKTRGFVKSGDPVVVVTGWKQGSGFTNTMRIHSIQKVVVYETRARLYLVGSNNKESRFRLLEIDRTSSDLKYFEHQGEFDKRHLMRLLPINLKDCRPISAYGVLGFVRFTSSYYVILVTKRTMCALIGMHIIYTVKDTVMIKINETRTVHPMEQKFIKLFNNVDLSSNFYFSYSYNLSRTLQYNLAPPRFIQPDGVSDAVTRQNVDGIVWESMEAKTRMDFSVRGTSRKRFIWNEFLMQPVKGKIHPDWLLEITHGFVSQSHISIFGRPIYVCLVARRSNRFAGTRFLRRGANFVGDVANEVETEQIVTDGTRLCSFVQMRGSVPHRWSQDISKMVPKPQIMIDLADPYSEIAGRHFQKLFFHYGSPIICLNLVKKREKRMHENILTSEMVGSIRYLNQFLPVDHRIKYIHFDMAKRNREGKVMKSLADIAERAIQQTGIFLKGEDETLFQTGIVRVNCVDCLDRTNTAQFSIGKCVLGHQLHKLGFIHTPKLEFDSDCITMLESLYEYHGDTLALQYGGSQLVHRIKTYRKTAPWTSQGNDIMQTLSRYYSNTFSDTEKQHSINLFLGYYVPIDFSLKDLQSITDIPTDHYYLTRAFDPKFNELPLTQFVSDKILRYLPYSCSNSNKIVKELVRIESPDIDMVDVYSNYHQPHKITTFEETIAYQISQISRHFVSTFKTNFSPFEPGRRREDRVTSNPSLTGQSSTGSTHSSTDEDSGSTQTDNESDQENSNSKTTLSVSMSQLKNTQLPLDSIYESYGIELQSPSQESMKKYKEYISFWEHSCNYNSLARIDLTSKYEYKMYPEIKVSEESRKIYQDYCNLPYNLKVSDASKAIIEKYVANL</sequence>
<dbReference type="GO" id="GO:0012505">
    <property type="term" value="C:endomembrane system"/>
    <property type="evidence" value="ECO:0007669"/>
    <property type="project" value="UniProtKB-SubCell"/>
</dbReference>
<dbReference type="InterPro" id="IPR001697">
    <property type="entry name" value="Pyr_Knase"/>
</dbReference>
<dbReference type="EC" id="2.7.1.40" evidence="6 18"/>
<comment type="cofactor">
    <cofactor evidence="2">
        <name>K(+)</name>
        <dbReference type="ChEBI" id="CHEBI:29103"/>
    </cofactor>
</comment>
<dbReference type="PROSITE" id="PS50275">
    <property type="entry name" value="SAC"/>
    <property type="match status" value="1"/>
</dbReference>
<evidence type="ECO:0000256" key="2">
    <source>
        <dbReference type="ARBA" id="ARBA00001958"/>
    </source>
</evidence>
<dbReference type="InterPro" id="IPR040442">
    <property type="entry name" value="Pyrv_kinase-like_dom_sf"/>
</dbReference>
<protein>
    <recommendedName>
        <fullName evidence="6 18">Pyruvate kinase</fullName>
        <ecNumber evidence="6 18">2.7.1.40</ecNumber>
    </recommendedName>
</protein>
<name>A0A336MW46_CULSO</name>
<evidence type="ECO:0000256" key="15">
    <source>
        <dbReference type="ARBA" id="ARBA00023136"/>
    </source>
</evidence>
<evidence type="ECO:0000256" key="19">
    <source>
        <dbReference type="SAM" id="MobiDB-lite"/>
    </source>
</evidence>